<evidence type="ECO:0000313" key="2">
    <source>
        <dbReference type="Proteomes" id="UP000600918"/>
    </source>
</evidence>
<proteinExistence type="predicted"/>
<protein>
    <submittedName>
        <fullName evidence="1">Uncharacterized protein</fullName>
    </submittedName>
</protein>
<dbReference type="Proteomes" id="UP000600918">
    <property type="component" value="Unassembled WGS sequence"/>
</dbReference>
<evidence type="ECO:0000313" key="1">
    <source>
        <dbReference type="EMBL" id="KAF7423855.1"/>
    </source>
</evidence>
<dbReference type="AlphaFoldDB" id="A0A834P1G7"/>
<dbReference type="EMBL" id="JACSDY010000007">
    <property type="protein sequence ID" value="KAF7423855.1"/>
    <property type="molecule type" value="Genomic_DNA"/>
</dbReference>
<comment type="caution">
    <text evidence="1">The sequence shown here is derived from an EMBL/GenBank/DDBJ whole genome shotgun (WGS) entry which is preliminary data.</text>
</comment>
<gene>
    <name evidence="1" type="ORF">H0235_009138</name>
</gene>
<organism evidence="1 2">
    <name type="scientific">Vespula pensylvanica</name>
    <name type="common">Western yellow jacket</name>
    <name type="synonym">Wasp</name>
    <dbReference type="NCBI Taxonomy" id="30213"/>
    <lineage>
        <taxon>Eukaryota</taxon>
        <taxon>Metazoa</taxon>
        <taxon>Ecdysozoa</taxon>
        <taxon>Arthropoda</taxon>
        <taxon>Hexapoda</taxon>
        <taxon>Insecta</taxon>
        <taxon>Pterygota</taxon>
        <taxon>Neoptera</taxon>
        <taxon>Endopterygota</taxon>
        <taxon>Hymenoptera</taxon>
        <taxon>Apocrita</taxon>
        <taxon>Aculeata</taxon>
        <taxon>Vespoidea</taxon>
        <taxon>Vespidae</taxon>
        <taxon>Vespinae</taxon>
        <taxon>Vespula</taxon>
    </lineage>
</organism>
<keyword evidence="2" id="KW-1185">Reference proteome</keyword>
<name>A0A834P1G7_VESPE</name>
<sequence length="111" mass="12152">MFGVTDRRDSNLIAPFASHSRKETCSCSLAPLCAIDTTRKNNTMQPEKTPATKCIRKDIRASNGPAFCLLDACRPVGSSELLTIQQLSPPLQINHRDEVRKAFASGKDPPP</sequence>
<reference evidence="1" key="1">
    <citation type="journal article" date="2020" name="G3 (Bethesda)">
        <title>High-Quality Assemblies for Three Invasive Social Wasps from the &lt;i&gt;Vespula&lt;/i&gt; Genus.</title>
        <authorList>
            <person name="Harrop T.W.R."/>
            <person name="Guhlin J."/>
            <person name="McLaughlin G.M."/>
            <person name="Permina E."/>
            <person name="Stockwell P."/>
            <person name="Gilligan J."/>
            <person name="Le Lec M.F."/>
            <person name="Gruber M.A.M."/>
            <person name="Quinn O."/>
            <person name="Lovegrove M."/>
            <person name="Duncan E.J."/>
            <person name="Remnant E.J."/>
            <person name="Van Eeckhoven J."/>
            <person name="Graham B."/>
            <person name="Knapp R.A."/>
            <person name="Langford K.W."/>
            <person name="Kronenberg Z."/>
            <person name="Press M.O."/>
            <person name="Eacker S.M."/>
            <person name="Wilson-Rankin E.E."/>
            <person name="Purcell J."/>
            <person name="Lester P.J."/>
            <person name="Dearden P.K."/>
        </authorList>
    </citation>
    <scope>NUCLEOTIDE SEQUENCE</scope>
    <source>
        <strain evidence="1">Volc-1</strain>
    </source>
</reference>
<accession>A0A834P1G7</accession>